<sequence>MATPTEHQRPIHLTNGPLPIALSLDRFLVTWRDADTHQDLALGNLAAGASPAIVDAADSGARKPELLFRLAWDAASGGVLLYFYLPLKMRAAARGRRDIYLVVPAEGIEGMDVNEEHPRAASHDGDGGDDEKSGGGRENAKVLRLRISLSRPSSVIMPTAGAKRPLSTQSRGLLLSLKSLAQARGFEVALPHSAKLEDVLRDVANRVDGAGDQLHTPEIDHEKTFSGRAWAVGPWEQYLLREGERLEVAWNPVLDEAPPAYEDVVRVVADDARGGLEVGEAAGEEDDDDDGGGRHGAFKDVMLGLNGEEQGKGGQQGGLPLETYKVCDHGTQQTTRSIHPAPQCRKAAPAAAAQGNAQQTTGSIPTLKRKAASSPPPTAPVPTPQTKGSIRPAVPITTSALLHTLHTYLSPSSPPGALASQLPLPPHSQSVLHLGRSRALFSDAQYARFFNGVAWLATLWPRRPAAHLALLPHCGRMMQCVRRDDAARFVQQRVEAMAAALTLSGAQEEDKGTQRRDEKRQRRSARLGTRNPLDGPPTQAGARLAEFVYVCIGEGVDNFIVDDLLALQEHSNGKPSHTPDFERPVHHPSPPAMVAGSQYGGVAPTEKTLQPTPITPKTPTIS</sequence>
<feature type="region of interest" description="Disordered" evidence="1">
    <location>
        <begin position="571"/>
        <end position="622"/>
    </location>
</feature>
<feature type="compositionally biased region" description="Low complexity" evidence="1">
    <location>
        <begin position="611"/>
        <end position="622"/>
    </location>
</feature>
<comment type="caution">
    <text evidence="2">The sequence shown here is derived from an EMBL/GenBank/DDBJ whole genome shotgun (WGS) entry which is preliminary data.</text>
</comment>
<name>A0ABR1XUF7_9PEZI</name>
<feature type="region of interest" description="Disordered" evidence="1">
    <location>
        <begin position="117"/>
        <end position="137"/>
    </location>
</feature>
<evidence type="ECO:0000256" key="1">
    <source>
        <dbReference type="SAM" id="MobiDB-lite"/>
    </source>
</evidence>
<evidence type="ECO:0000313" key="2">
    <source>
        <dbReference type="EMBL" id="KAK8166914.1"/>
    </source>
</evidence>
<gene>
    <name evidence="2" type="ORF">IWX90DRAFT_486770</name>
</gene>
<feature type="compositionally biased region" description="Basic and acidic residues" evidence="1">
    <location>
        <begin position="508"/>
        <end position="520"/>
    </location>
</feature>
<evidence type="ECO:0000313" key="3">
    <source>
        <dbReference type="Proteomes" id="UP001456524"/>
    </source>
</evidence>
<protein>
    <submittedName>
        <fullName evidence="2">Uncharacterized protein</fullName>
    </submittedName>
</protein>
<feature type="region of interest" description="Disordered" evidence="1">
    <location>
        <begin position="331"/>
        <end position="391"/>
    </location>
</feature>
<accession>A0ABR1XUF7</accession>
<feature type="compositionally biased region" description="Pro residues" evidence="1">
    <location>
        <begin position="374"/>
        <end position="383"/>
    </location>
</feature>
<feature type="compositionally biased region" description="Low complexity" evidence="1">
    <location>
        <begin position="340"/>
        <end position="359"/>
    </location>
</feature>
<feature type="region of interest" description="Disordered" evidence="1">
    <location>
        <begin position="277"/>
        <end position="298"/>
    </location>
</feature>
<dbReference type="EMBL" id="JBBWUH010000005">
    <property type="protein sequence ID" value="KAK8166914.1"/>
    <property type="molecule type" value="Genomic_DNA"/>
</dbReference>
<keyword evidence="3" id="KW-1185">Reference proteome</keyword>
<feature type="region of interest" description="Disordered" evidence="1">
    <location>
        <begin position="504"/>
        <end position="539"/>
    </location>
</feature>
<dbReference type="Proteomes" id="UP001456524">
    <property type="component" value="Unassembled WGS sequence"/>
</dbReference>
<reference evidence="2 3" key="1">
    <citation type="journal article" date="2022" name="G3 (Bethesda)">
        <title>Enemy or ally: a genomic approach to elucidate the lifestyle of Phyllosticta citrichinaensis.</title>
        <authorList>
            <person name="Buijs V.A."/>
            <person name="Groenewald J.Z."/>
            <person name="Haridas S."/>
            <person name="LaButti K.M."/>
            <person name="Lipzen A."/>
            <person name="Martin F.M."/>
            <person name="Barry K."/>
            <person name="Grigoriev I.V."/>
            <person name="Crous P.W."/>
            <person name="Seidl M.F."/>
        </authorList>
    </citation>
    <scope>NUCLEOTIDE SEQUENCE [LARGE SCALE GENOMIC DNA]</scope>
    <source>
        <strain evidence="2 3">CBS 129764</strain>
    </source>
</reference>
<organism evidence="2 3">
    <name type="scientific">Phyllosticta citrichinensis</name>
    <dbReference type="NCBI Taxonomy" id="1130410"/>
    <lineage>
        <taxon>Eukaryota</taxon>
        <taxon>Fungi</taxon>
        <taxon>Dikarya</taxon>
        <taxon>Ascomycota</taxon>
        <taxon>Pezizomycotina</taxon>
        <taxon>Dothideomycetes</taxon>
        <taxon>Dothideomycetes incertae sedis</taxon>
        <taxon>Botryosphaeriales</taxon>
        <taxon>Phyllostictaceae</taxon>
        <taxon>Phyllosticta</taxon>
    </lineage>
</organism>
<proteinExistence type="predicted"/>